<sequence>MGKLPVGPFDGRKKRSRCLACAASHLKIRIGPIASDDKVVSPLVLGNLCKNKLHSSPRLALSPSAGQIYYLTQYFDTFLQHNNFSPGSQSFTDVIRLMKDSDMGTFLHDAVLSLGAMQAVKLNSSEGVAPSKAYGLAVHHYSKSVLGLRNALGNFEQVPSTRHRILWTTHFLGLFELMNDSTGQGWIQHLVHGTSRALVAAGPASCYSGPDQRFFTEIKVFEVCRAIIFNEPTFLAEAEWRELVGKMKTSRNKDVVHSLDELLDIIVLCSTLRVRAERLIYPETVDSRLSGQQLDEAYDIAQQGFLLRQNLIDWEAREKSPNRQEDGRESAVSGGFACLARSFFSATSIYLSGVFDYEITHWQKIGIVAPNLSEEEIQMHVATILTQTERVIHGSAISSLLVLFPLRVAGARSWESWQQDLIMQNLTTVERMFPVAAAFKEDLYGVWSRRASPGVG</sequence>
<dbReference type="EMBL" id="JAAGWQ010000168">
    <property type="protein sequence ID" value="KAF5662152.1"/>
    <property type="molecule type" value="Genomic_DNA"/>
</dbReference>
<dbReference type="AlphaFoldDB" id="A0A8H5T4L1"/>
<evidence type="ECO:0000313" key="2">
    <source>
        <dbReference type="Proteomes" id="UP000567885"/>
    </source>
</evidence>
<organism evidence="1 2">
    <name type="scientific">Fusarium heterosporum</name>
    <dbReference type="NCBI Taxonomy" id="42747"/>
    <lineage>
        <taxon>Eukaryota</taxon>
        <taxon>Fungi</taxon>
        <taxon>Dikarya</taxon>
        <taxon>Ascomycota</taxon>
        <taxon>Pezizomycotina</taxon>
        <taxon>Sordariomycetes</taxon>
        <taxon>Hypocreomycetidae</taxon>
        <taxon>Hypocreales</taxon>
        <taxon>Nectriaceae</taxon>
        <taxon>Fusarium</taxon>
        <taxon>Fusarium heterosporum species complex</taxon>
    </lineage>
</organism>
<keyword evidence="2" id="KW-1185">Reference proteome</keyword>
<dbReference type="Proteomes" id="UP000567885">
    <property type="component" value="Unassembled WGS sequence"/>
</dbReference>
<gene>
    <name evidence="1" type="ORF">FHETE_8042</name>
</gene>
<comment type="caution">
    <text evidence="1">The sequence shown here is derived from an EMBL/GenBank/DDBJ whole genome shotgun (WGS) entry which is preliminary data.</text>
</comment>
<evidence type="ECO:0000313" key="1">
    <source>
        <dbReference type="EMBL" id="KAF5662152.1"/>
    </source>
</evidence>
<dbReference type="PANTHER" id="PTHR38111">
    <property type="entry name" value="ZN(2)-C6 FUNGAL-TYPE DOMAIN-CONTAINING PROTEIN-RELATED"/>
    <property type="match status" value="1"/>
</dbReference>
<reference evidence="1 2" key="1">
    <citation type="submission" date="2020-05" db="EMBL/GenBank/DDBJ databases">
        <title>Identification and distribution of gene clusters putatively required for synthesis of sphingolipid metabolism inhibitors in phylogenetically diverse species of the filamentous fungus Fusarium.</title>
        <authorList>
            <person name="Kim H.-S."/>
            <person name="Busman M."/>
            <person name="Brown D.W."/>
            <person name="Divon H."/>
            <person name="Uhlig S."/>
            <person name="Proctor R.H."/>
        </authorList>
    </citation>
    <scope>NUCLEOTIDE SEQUENCE [LARGE SCALE GENOMIC DNA]</scope>
    <source>
        <strain evidence="1 2">NRRL 20693</strain>
    </source>
</reference>
<dbReference type="OrthoDB" id="194358at2759"/>
<name>A0A8H5T4L1_FUSHE</name>
<proteinExistence type="predicted"/>
<dbReference type="PANTHER" id="PTHR38111:SF2">
    <property type="entry name" value="FINGER DOMAIN PROTEIN, PUTATIVE (AFU_ORTHOLOGUE AFUA_1G01560)-RELATED"/>
    <property type="match status" value="1"/>
</dbReference>
<protein>
    <submittedName>
        <fullName evidence="1">Uncharacterized protein</fullName>
    </submittedName>
</protein>
<accession>A0A8H5T4L1</accession>
<dbReference type="InterPro" id="IPR053178">
    <property type="entry name" value="Osmoadaptation_assoc"/>
</dbReference>